<feature type="compositionally biased region" description="Low complexity" evidence="2">
    <location>
        <begin position="722"/>
        <end position="737"/>
    </location>
</feature>
<feature type="non-terminal residue" evidence="4">
    <location>
        <position position="1449"/>
    </location>
</feature>
<dbReference type="PROSITE" id="PS50082">
    <property type="entry name" value="WD_REPEATS_2"/>
    <property type="match status" value="1"/>
</dbReference>
<proteinExistence type="predicted"/>
<feature type="compositionally biased region" description="Low complexity" evidence="2">
    <location>
        <begin position="776"/>
        <end position="785"/>
    </location>
</feature>
<keyword evidence="1" id="KW-0853">WD repeat</keyword>
<organism evidence="4 5">
    <name type="scientific">Elysia chlorotica</name>
    <name type="common">Eastern emerald elysia</name>
    <name type="synonym">Sea slug</name>
    <dbReference type="NCBI Taxonomy" id="188477"/>
    <lineage>
        <taxon>Eukaryota</taxon>
        <taxon>Metazoa</taxon>
        <taxon>Spiralia</taxon>
        <taxon>Lophotrochozoa</taxon>
        <taxon>Mollusca</taxon>
        <taxon>Gastropoda</taxon>
        <taxon>Heterobranchia</taxon>
        <taxon>Euthyneura</taxon>
        <taxon>Panpulmonata</taxon>
        <taxon>Sacoglossa</taxon>
        <taxon>Placobranchoidea</taxon>
        <taxon>Plakobranchidae</taxon>
        <taxon>Elysia</taxon>
    </lineage>
</organism>
<comment type="caution">
    <text evidence="4">The sequence shown here is derived from an EMBL/GenBank/DDBJ whole genome shotgun (WGS) entry which is preliminary data.</text>
</comment>
<feature type="region of interest" description="Disordered" evidence="2">
    <location>
        <begin position="811"/>
        <end position="831"/>
    </location>
</feature>
<sequence>MLRGHSFGIKTAVFSPRMREIIVVGDAQDMMISVWSWPGKLMNSLNKFSDEIYAMDVSWNSQYFVTVGNKHVKFYYLENKRWSGGADRTCPIPLTCRYGMLDNLKENCFCDVACGHGDNCYVFVITTSGILCQINSNRFLERWVNVNMARASSLTSDGQHVFVGGSQGSIRMFNAYSLKIVLTLPRPHCLGLDIAQVMSSEDAQTQNFSNVDERASNASPLDESAAAAIDAYTNSKDRPLGRGHPGVIALTFDPKQKNLTVVYEDHSLYIWGLCEAKAEQAGFYFQKRYSSMYHRGGVWDLTTYPVAPASVPWQQTDGQTDSGRDQEVGGALPPGALLSVSADGTLRAWDVNADICQESLLKRNCVSPQCLKIVYGERQDFGTQGRLQENTTRRNSKPPETMSGAVTSRHKKQGFTVVSVCPAGAHIATGNRHGRVTIYDTNSMHVTATMHAHEGEVTALAYSITDRYKVLASGSRDRMIHVMDASRDYQLLTTLDDHSSTITAINFTYISQYMIMATSSLDMSVLVRVYMGSKAFILNPVRAIVEKKSITDFDIHPWCGSLAFACQDRFVRVYSIMTSTDHHSFRGCPSYGGQLVKVQFDPSGQYLLTACSLKTINLLQYNSGALLSTFNGHAESITSIRFSHNVKHVISSAVDGCIFLWRLPESVTYAVKKEMAEMGRLTRAMVFKKSWKKSTIEGASPKPVQSEPAFNSACARRPDQQADVTSTAVTADVTDSAPNPALSGVTTGPWTHGDGAIHQHQTDPATLSAHAQERGSSLSSNRISALSRSGHWVRGDFDSRNLEDREFTDMGLQEGSQTDGPNAKKRQNFDSTKADPMCDLEEAGVRPDAWLTACCERRRIFKLEARSIKKILCMMRLVTDAMEKDLANADQLVSVLPCTLLVQRNRERPDLGEDSARPQAPDPPAPHRDGADNLAFWRRAGCEDAHTDDAMNGVSHVARDGASERGADCCATKEECGPAVSQRFQTRDVALAPREPGPDMRTAGESRDLGRLLQRACRRGASPTGSLTAGLWAEISGDQGTGDCVKRNSNDEDVSNFLKKEMDVKRRNDAIRSSCFNAGSSRFEEETSWSPGGIKDLNVTASNGCRLQARDRDTRFSLSRILSDTKLISSSLAFIDPDALLLSTEPMAKNLLGRLSELMGSSLVRTVVLEGSADSLREIDLSKSNALSSSGASTDDGRTSAVVSDIAADGGVHHGNASISSPAPGPESCDQNDLLHVSDSVTSKGFSGQFGTLEARDSHTCGAGTNEESCRACLENLVMSCGKFVDRLAGGESGLVLHSEPLGTPRPGLHHGESRGPGARCPRPCVSDTTLAANTDNSGAASDHTNWLQLLIKHRSQKNSAMLEPNVRPLDMAAYCDDDVYSNPCAYIPREPKDEVVTLERKNSSKRTTTARESKSDETSSRSVEKEDQESGKQRSAPVYTLGAAHRAW</sequence>
<dbReference type="InterPro" id="IPR056162">
    <property type="entry name" value="WD40_MABP1-WDR62_2nd"/>
</dbReference>
<feature type="region of interest" description="Disordered" evidence="2">
    <location>
        <begin position="312"/>
        <end position="334"/>
    </location>
</feature>
<feature type="region of interest" description="Disordered" evidence="2">
    <location>
        <begin position="384"/>
        <end position="410"/>
    </location>
</feature>
<feature type="region of interest" description="Disordered" evidence="2">
    <location>
        <begin position="908"/>
        <end position="931"/>
    </location>
</feature>
<dbReference type="GO" id="GO:0072686">
    <property type="term" value="C:mitotic spindle"/>
    <property type="evidence" value="ECO:0007669"/>
    <property type="project" value="TreeGrafter"/>
</dbReference>
<feature type="region of interest" description="Disordered" evidence="2">
    <location>
        <begin position="1300"/>
        <end position="1321"/>
    </location>
</feature>
<accession>A0A3S1HPS1</accession>
<feature type="repeat" description="WD" evidence="1">
    <location>
        <begin position="630"/>
        <end position="671"/>
    </location>
</feature>
<feature type="region of interest" description="Disordered" evidence="2">
    <location>
        <begin position="697"/>
        <end position="785"/>
    </location>
</feature>
<evidence type="ECO:0000259" key="3">
    <source>
        <dbReference type="Pfam" id="PF24782"/>
    </source>
</evidence>
<dbReference type="InterPro" id="IPR052779">
    <property type="entry name" value="WDR62"/>
</dbReference>
<evidence type="ECO:0000313" key="4">
    <source>
        <dbReference type="EMBL" id="RUS83748.1"/>
    </source>
</evidence>
<reference evidence="4 5" key="1">
    <citation type="submission" date="2019-01" db="EMBL/GenBank/DDBJ databases">
        <title>A draft genome assembly of the solar-powered sea slug Elysia chlorotica.</title>
        <authorList>
            <person name="Cai H."/>
            <person name="Li Q."/>
            <person name="Fang X."/>
            <person name="Li J."/>
            <person name="Curtis N.E."/>
            <person name="Altenburger A."/>
            <person name="Shibata T."/>
            <person name="Feng M."/>
            <person name="Maeda T."/>
            <person name="Schwartz J.A."/>
            <person name="Shigenobu S."/>
            <person name="Lundholm N."/>
            <person name="Nishiyama T."/>
            <person name="Yang H."/>
            <person name="Hasebe M."/>
            <person name="Li S."/>
            <person name="Pierce S.K."/>
            <person name="Wang J."/>
        </authorList>
    </citation>
    <scope>NUCLEOTIDE SEQUENCE [LARGE SCALE GENOMIC DNA]</scope>
    <source>
        <strain evidence="4">EC2010</strain>
        <tissue evidence="4">Whole organism of an adult</tissue>
    </source>
</reference>
<dbReference type="InterPro" id="IPR015943">
    <property type="entry name" value="WD40/YVTN_repeat-like_dom_sf"/>
</dbReference>
<dbReference type="InterPro" id="IPR036322">
    <property type="entry name" value="WD40_repeat_dom_sf"/>
</dbReference>
<evidence type="ECO:0000256" key="1">
    <source>
        <dbReference type="PROSITE-ProRule" id="PRU00221"/>
    </source>
</evidence>
<feature type="region of interest" description="Disordered" evidence="2">
    <location>
        <begin position="1213"/>
        <end position="1233"/>
    </location>
</feature>
<gene>
    <name evidence="4" type="ORF">EGW08_008499</name>
</gene>
<keyword evidence="5" id="KW-1185">Reference proteome</keyword>
<protein>
    <recommendedName>
        <fullName evidence="3">MABP1/WDR62 second WD40 domain-containing protein</fullName>
    </recommendedName>
</protein>
<feature type="compositionally biased region" description="Basic and acidic residues" evidence="2">
    <location>
        <begin position="1410"/>
        <end position="1433"/>
    </location>
</feature>
<feature type="domain" description="MABP1/WDR62 second WD40" evidence="3">
    <location>
        <begin position="329"/>
        <end position="663"/>
    </location>
</feature>
<dbReference type="Pfam" id="PF24782">
    <property type="entry name" value="WD40_MABP1-WDR62_2nd"/>
    <property type="match status" value="1"/>
</dbReference>
<dbReference type="OrthoDB" id="6155097at2759"/>
<dbReference type="Gene3D" id="2.130.10.10">
    <property type="entry name" value="YVTN repeat-like/Quinoprotein amine dehydrogenase"/>
    <property type="match status" value="4"/>
</dbReference>
<dbReference type="PANTHER" id="PTHR45589:SF1">
    <property type="entry name" value="WD REPEAT DOMAIN 62, ISOFORM G"/>
    <property type="match status" value="1"/>
</dbReference>
<dbReference type="InterPro" id="IPR001680">
    <property type="entry name" value="WD40_rpt"/>
</dbReference>
<dbReference type="SMART" id="SM00320">
    <property type="entry name" value="WD40"/>
    <property type="match status" value="10"/>
</dbReference>
<dbReference type="EMBL" id="RQTK01000232">
    <property type="protein sequence ID" value="RUS83748.1"/>
    <property type="molecule type" value="Genomic_DNA"/>
</dbReference>
<evidence type="ECO:0000256" key="2">
    <source>
        <dbReference type="SAM" id="MobiDB-lite"/>
    </source>
</evidence>
<dbReference type="GO" id="GO:0007099">
    <property type="term" value="P:centriole replication"/>
    <property type="evidence" value="ECO:0007669"/>
    <property type="project" value="TreeGrafter"/>
</dbReference>
<dbReference type="Proteomes" id="UP000271974">
    <property type="component" value="Unassembled WGS sequence"/>
</dbReference>
<dbReference type="PANTHER" id="PTHR45589">
    <property type="entry name" value="WD REPEAT DOMAIN 62, ISOFORM G"/>
    <property type="match status" value="1"/>
</dbReference>
<feature type="compositionally biased region" description="Polar residues" evidence="2">
    <location>
        <begin position="312"/>
        <end position="321"/>
    </location>
</feature>
<name>A0A3S1HPS1_ELYCH</name>
<feature type="region of interest" description="Disordered" evidence="2">
    <location>
        <begin position="1397"/>
        <end position="1449"/>
    </location>
</feature>
<dbReference type="SUPFAM" id="SSF50978">
    <property type="entry name" value="WD40 repeat-like"/>
    <property type="match status" value="2"/>
</dbReference>
<dbReference type="PROSITE" id="PS50294">
    <property type="entry name" value="WD_REPEATS_REGION"/>
    <property type="match status" value="1"/>
</dbReference>
<evidence type="ECO:0000313" key="5">
    <source>
        <dbReference type="Proteomes" id="UP000271974"/>
    </source>
</evidence>